<organism evidence="10 11">
    <name type="scientific">Streblomastix strix</name>
    <dbReference type="NCBI Taxonomy" id="222440"/>
    <lineage>
        <taxon>Eukaryota</taxon>
        <taxon>Metamonada</taxon>
        <taxon>Preaxostyla</taxon>
        <taxon>Oxymonadida</taxon>
        <taxon>Streblomastigidae</taxon>
        <taxon>Streblomastix</taxon>
    </lineage>
</organism>
<name>A0A5J4VSL5_9EUKA</name>
<dbReference type="OrthoDB" id="10267127at2759"/>
<accession>A0A5J4VSL5</accession>
<keyword evidence="3" id="KW-0479">Metal-binding</keyword>
<dbReference type="InterPro" id="IPR004843">
    <property type="entry name" value="Calcineurin-like_PHP"/>
</dbReference>
<evidence type="ECO:0000256" key="1">
    <source>
        <dbReference type="ARBA" id="ARBA00001936"/>
    </source>
</evidence>
<feature type="domain" description="Calcineurin-like phosphoesterase" evidence="9">
    <location>
        <begin position="144"/>
        <end position="216"/>
    </location>
</feature>
<evidence type="ECO:0000256" key="2">
    <source>
        <dbReference type="ARBA" id="ARBA00013081"/>
    </source>
</evidence>
<dbReference type="GO" id="GO:0046872">
    <property type="term" value="F:metal ion binding"/>
    <property type="evidence" value="ECO:0007669"/>
    <property type="project" value="UniProtKB-KW"/>
</dbReference>
<dbReference type="Gene3D" id="3.60.21.10">
    <property type="match status" value="1"/>
</dbReference>
<proteinExistence type="predicted"/>
<reference evidence="10 11" key="1">
    <citation type="submission" date="2019-03" db="EMBL/GenBank/DDBJ databases">
        <title>Single cell metagenomics reveals metabolic interactions within the superorganism composed of flagellate Streblomastix strix and complex community of Bacteroidetes bacteria on its surface.</title>
        <authorList>
            <person name="Treitli S.C."/>
            <person name="Kolisko M."/>
            <person name="Husnik F."/>
            <person name="Keeling P."/>
            <person name="Hampl V."/>
        </authorList>
    </citation>
    <scope>NUCLEOTIDE SEQUENCE [LARGE SCALE GENOMIC DNA]</scope>
    <source>
        <strain evidence="10">ST1C</strain>
    </source>
</reference>
<evidence type="ECO:0000313" key="11">
    <source>
        <dbReference type="Proteomes" id="UP000324800"/>
    </source>
</evidence>
<comment type="cofactor">
    <cofactor evidence="1">
        <name>Mn(2+)</name>
        <dbReference type="ChEBI" id="CHEBI:29035"/>
    </cofactor>
</comment>
<dbReference type="InterPro" id="IPR006186">
    <property type="entry name" value="Ser/Thr-sp_prot-phosphatase"/>
</dbReference>
<comment type="catalytic activity">
    <reaction evidence="8">
        <text>O-phospho-L-threonyl-[protein] + H2O = L-threonyl-[protein] + phosphate</text>
        <dbReference type="Rhea" id="RHEA:47004"/>
        <dbReference type="Rhea" id="RHEA-COMP:11060"/>
        <dbReference type="Rhea" id="RHEA-COMP:11605"/>
        <dbReference type="ChEBI" id="CHEBI:15377"/>
        <dbReference type="ChEBI" id="CHEBI:30013"/>
        <dbReference type="ChEBI" id="CHEBI:43474"/>
        <dbReference type="ChEBI" id="CHEBI:61977"/>
        <dbReference type="EC" id="3.1.3.16"/>
    </reaction>
</comment>
<keyword evidence="6" id="KW-0464">Manganese</keyword>
<evidence type="ECO:0000256" key="4">
    <source>
        <dbReference type="ARBA" id="ARBA00022801"/>
    </source>
</evidence>
<dbReference type="Pfam" id="PF00149">
    <property type="entry name" value="Metallophos"/>
    <property type="match status" value="1"/>
</dbReference>
<evidence type="ECO:0000313" key="10">
    <source>
        <dbReference type="EMBL" id="KAA6385561.1"/>
    </source>
</evidence>
<dbReference type="AlphaFoldDB" id="A0A5J4VSL5"/>
<evidence type="ECO:0000256" key="3">
    <source>
        <dbReference type="ARBA" id="ARBA00022723"/>
    </source>
</evidence>
<dbReference type="SUPFAM" id="SSF56300">
    <property type="entry name" value="Metallo-dependent phosphatases"/>
    <property type="match status" value="1"/>
</dbReference>
<dbReference type="EMBL" id="SNRW01005212">
    <property type="protein sequence ID" value="KAA6385561.1"/>
    <property type="molecule type" value="Genomic_DNA"/>
</dbReference>
<evidence type="ECO:0000259" key="9">
    <source>
        <dbReference type="Pfam" id="PF00149"/>
    </source>
</evidence>
<dbReference type="PRINTS" id="PR00114">
    <property type="entry name" value="STPHPHTASE"/>
</dbReference>
<dbReference type="GO" id="GO:0005634">
    <property type="term" value="C:nucleus"/>
    <property type="evidence" value="ECO:0007669"/>
    <property type="project" value="TreeGrafter"/>
</dbReference>
<comment type="catalytic activity">
    <reaction evidence="7">
        <text>O-phospho-L-seryl-[protein] + H2O = L-seryl-[protein] + phosphate</text>
        <dbReference type="Rhea" id="RHEA:20629"/>
        <dbReference type="Rhea" id="RHEA-COMP:9863"/>
        <dbReference type="Rhea" id="RHEA-COMP:11604"/>
        <dbReference type="ChEBI" id="CHEBI:15377"/>
        <dbReference type="ChEBI" id="CHEBI:29999"/>
        <dbReference type="ChEBI" id="CHEBI:43474"/>
        <dbReference type="ChEBI" id="CHEBI:83421"/>
        <dbReference type="EC" id="3.1.3.16"/>
    </reaction>
</comment>
<keyword evidence="4" id="KW-0378">Hydrolase</keyword>
<keyword evidence="5" id="KW-0904">Protein phosphatase</keyword>
<dbReference type="CDD" id="cd00144">
    <property type="entry name" value="MPP_PPP_family"/>
    <property type="match status" value="1"/>
</dbReference>
<dbReference type="PANTHER" id="PTHR11668">
    <property type="entry name" value="SERINE/THREONINE PROTEIN PHOSPHATASE"/>
    <property type="match status" value="1"/>
</dbReference>
<evidence type="ECO:0000256" key="7">
    <source>
        <dbReference type="ARBA" id="ARBA00047761"/>
    </source>
</evidence>
<dbReference type="PANTHER" id="PTHR11668:SF300">
    <property type="entry name" value="SERINE_THREONINE-PROTEIN PHOSPHATASE"/>
    <property type="match status" value="1"/>
</dbReference>
<evidence type="ECO:0000256" key="8">
    <source>
        <dbReference type="ARBA" id="ARBA00048336"/>
    </source>
</evidence>
<evidence type="ECO:0000256" key="6">
    <source>
        <dbReference type="ARBA" id="ARBA00023211"/>
    </source>
</evidence>
<dbReference type="Proteomes" id="UP000324800">
    <property type="component" value="Unassembled WGS sequence"/>
</dbReference>
<evidence type="ECO:0000256" key="5">
    <source>
        <dbReference type="ARBA" id="ARBA00022912"/>
    </source>
</evidence>
<dbReference type="InterPro" id="IPR050341">
    <property type="entry name" value="PP1_catalytic_subunit"/>
</dbReference>
<dbReference type="GO" id="GO:0004722">
    <property type="term" value="F:protein serine/threonine phosphatase activity"/>
    <property type="evidence" value="ECO:0007669"/>
    <property type="project" value="UniProtKB-EC"/>
</dbReference>
<dbReference type="InterPro" id="IPR029052">
    <property type="entry name" value="Metallo-depent_PP-like"/>
</dbReference>
<gene>
    <name evidence="10" type="ORF">EZS28_018913</name>
</gene>
<comment type="caution">
    <text evidence="10">The sequence shown here is derived from an EMBL/GenBank/DDBJ whole genome shotgun (WGS) entry which is preliminary data.</text>
</comment>
<dbReference type="EC" id="3.1.3.16" evidence="2"/>
<protein>
    <recommendedName>
        <fullName evidence="2">protein-serine/threonine phosphatase</fullName>
        <ecNumber evidence="2">3.1.3.16</ecNumber>
    </recommendedName>
</protein>
<sequence length="239" mass="26880">MADPQGQTACASIQSLLLSMAIYLQIGGAIERNDISILLGCYQLHSGKHEQNRQHYNIEVHFGEDTQFEQVKPKTQHKNTQTLFESAFKDIQTQNSKRFEHHKFDPQINIEQDGLKIPPIDISGDFDEEIEIIKAEERYKQGLLVVGDIHGNFSALIKVLAVADEVLLLNGEKKGKVVFLGDYIDRGQHSLQCILLILAYKLAFPSRIVLLRGNHDDQPYSIASSQNILCIELNISKAA</sequence>
<dbReference type="GO" id="GO:0005737">
    <property type="term" value="C:cytoplasm"/>
    <property type="evidence" value="ECO:0007669"/>
    <property type="project" value="TreeGrafter"/>
</dbReference>